<dbReference type="InterPro" id="IPR002935">
    <property type="entry name" value="SAM_O-MeTrfase"/>
</dbReference>
<proteinExistence type="predicted"/>
<organism evidence="4 5">
    <name type="scientific">Hyphobacterium marinum</name>
    <dbReference type="NCBI Taxonomy" id="3116574"/>
    <lineage>
        <taxon>Bacteria</taxon>
        <taxon>Pseudomonadati</taxon>
        <taxon>Pseudomonadota</taxon>
        <taxon>Alphaproteobacteria</taxon>
        <taxon>Maricaulales</taxon>
        <taxon>Maricaulaceae</taxon>
        <taxon>Hyphobacterium</taxon>
    </lineage>
</organism>
<dbReference type="Proteomes" id="UP001310692">
    <property type="component" value="Unassembled WGS sequence"/>
</dbReference>
<keyword evidence="5" id="KW-1185">Reference proteome</keyword>
<dbReference type="EMBL" id="JAZDRO010000001">
    <property type="protein sequence ID" value="MEE2565507.1"/>
    <property type="molecule type" value="Genomic_DNA"/>
</dbReference>
<gene>
    <name evidence="4" type="ORF">V0U35_02345</name>
</gene>
<dbReference type="PROSITE" id="PS51682">
    <property type="entry name" value="SAM_OMT_I"/>
    <property type="match status" value="1"/>
</dbReference>
<dbReference type="GO" id="GO:0008168">
    <property type="term" value="F:methyltransferase activity"/>
    <property type="evidence" value="ECO:0007669"/>
    <property type="project" value="UniProtKB-KW"/>
</dbReference>
<dbReference type="Gene3D" id="3.40.50.150">
    <property type="entry name" value="Vaccinia Virus protein VP39"/>
    <property type="match status" value="1"/>
</dbReference>
<evidence type="ECO:0000256" key="2">
    <source>
        <dbReference type="ARBA" id="ARBA00022679"/>
    </source>
</evidence>
<accession>A0ABU7LVC8</accession>
<dbReference type="GO" id="GO:0032259">
    <property type="term" value="P:methylation"/>
    <property type="evidence" value="ECO:0007669"/>
    <property type="project" value="UniProtKB-KW"/>
</dbReference>
<evidence type="ECO:0000256" key="1">
    <source>
        <dbReference type="ARBA" id="ARBA00022603"/>
    </source>
</evidence>
<keyword evidence="3" id="KW-0949">S-adenosyl-L-methionine</keyword>
<keyword evidence="2 4" id="KW-0808">Transferase</keyword>
<comment type="caution">
    <text evidence="4">The sequence shown here is derived from an EMBL/GenBank/DDBJ whole genome shotgun (WGS) entry which is preliminary data.</text>
</comment>
<sequence length="223" mass="24275">MSRSIGLDETLTAYVRGANREEIPALKRCREETAKRDDARMQISPEQGAFMDLIARMTGAKTAVEIGVYTGYSALATARAMKDMHGENARLFACDVSADLIGIAETYWADGDVADVIQPVIGDARRTLAGLVEDGLAEQVDFMFVDADKTGYPDYYAAALTLLRPGGVILFDNVLWSGSVANPEKTDDDTEALRAITAKVRRDDRVHMAFTAIGDGLLMAMKK</sequence>
<dbReference type="InterPro" id="IPR029063">
    <property type="entry name" value="SAM-dependent_MTases_sf"/>
</dbReference>
<evidence type="ECO:0000313" key="5">
    <source>
        <dbReference type="Proteomes" id="UP001310692"/>
    </source>
</evidence>
<dbReference type="EC" id="2.1.1.-" evidence="4"/>
<dbReference type="PANTHER" id="PTHR10509">
    <property type="entry name" value="O-METHYLTRANSFERASE-RELATED"/>
    <property type="match status" value="1"/>
</dbReference>
<dbReference type="Pfam" id="PF01596">
    <property type="entry name" value="Methyltransf_3"/>
    <property type="match status" value="1"/>
</dbReference>
<dbReference type="CDD" id="cd02440">
    <property type="entry name" value="AdoMet_MTases"/>
    <property type="match status" value="1"/>
</dbReference>
<name>A0ABU7LVC8_9PROT</name>
<dbReference type="SUPFAM" id="SSF53335">
    <property type="entry name" value="S-adenosyl-L-methionine-dependent methyltransferases"/>
    <property type="match status" value="1"/>
</dbReference>
<dbReference type="PANTHER" id="PTHR10509:SF14">
    <property type="entry name" value="CAFFEOYL-COA O-METHYLTRANSFERASE 3-RELATED"/>
    <property type="match status" value="1"/>
</dbReference>
<protein>
    <submittedName>
        <fullName evidence="4">Class I SAM-dependent methyltransferase</fullName>
        <ecNumber evidence="4">2.1.1.-</ecNumber>
    </submittedName>
</protein>
<keyword evidence="1 4" id="KW-0489">Methyltransferase</keyword>
<reference evidence="4 5" key="1">
    <citation type="submission" date="2024-01" db="EMBL/GenBank/DDBJ databases">
        <title>Hyphobacterium bacterium isolated from marine sediment.</title>
        <authorList>
            <person name="Zhao S."/>
        </authorList>
    </citation>
    <scope>NUCLEOTIDE SEQUENCE [LARGE SCALE GENOMIC DNA]</scope>
    <source>
        <strain evidence="4 5">Y60-23</strain>
    </source>
</reference>
<dbReference type="RefSeq" id="WP_330195042.1">
    <property type="nucleotide sequence ID" value="NZ_JAZDRO010000001.1"/>
</dbReference>
<evidence type="ECO:0000313" key="4">
    <source>
        <dbReference type="EMBL" id="MEE2565507.1"/>
    </source>
</evidence>
<evidence type="ECO:0000256" key="3">
    <source>
        <dbReference type="ARBA" id="ARBA00022691"/>
    </source>
</evidence>
<dbReference type="InterPro" id="IPR050362">
    <property type="entry name" value="Cation-dep_OMT"/>
</dbReference>